<protein>
    <submittedName>
        <fullName evidence="2">Uncharacterized protein</fullName>
    </submittedName>
</protein>
<dbReference type="RefSeq" id="WP_260674575.1">
    <property type="nucleotide sequence ID" value="NZ_CAXONF010000037.1"/>
</dbReference>
<sequence>MVREILPPSNPSDTAPTPPAQTPLAPAATVQPVAHDALAGALPSWDLLPASPFVRRIK</sequence>
<evidence type="ECO:0000256" key="1">
    <source>
        <dbReference type="SAM" id="MobiDB-lite"/>
    </source>
</evidence>
<reference evidence="2" key="1">
    <citation type="submission" date="2022-09" db="EMBL/GenBank/DDBJ databases">
        <title>Intensive care unit water sources are persistently colonized with multi-drug resistant bacteria and are the site of extensive horizontal gene transfer of antibiotic resistance genes.</title>
        <authorList>
            <person name="Diorio-Toth L."/>
        </authorList>
    </citation>
    <scope>NUCLEOTIDE SEQUENCE</scope>
    <source>
        <strain evidence="2">GD03686</strain>
    </source>
</reference>
<organism evidence="2 3">
    <name type="scientific">Comamonas aquatica</name>
    <dbReference type="NCBI Taxonomy" id="225991"/>
    <lineage>
        <taxon>Bacteria</taxon>
        <taxon>Pseudomonadati</taxon>
        <taxon>Pseudomonadota</taxon>
        <taxon>Betaproteobacteria</taxon>
        <taxon>Burkholderiales</taxon>
        <taxon>Comamonadaceae</taxon>
        <taxon>Comamonas</taxon>
    </lineage>
</organism>
<dbReference type="AlphaFoldDB" id="A0AA42W023"/>
<accession>A0AA42W023</accession>
<evidence type="ECO:0000313" key="3">
    <source>
        <dbReference type="Proteomes" id="UP001161294"/>
    </source>
</evidence>
<proteinExistence type="predicted"/>
<feature type="region of interest" description="Disordered" evidence="1">
    <location>
        <begin position="1"/>
        <end position="26"/>
    </location>
</feature>
<gene>
    <name evidence="2" type="ORF">N5J23_00930</name>
</gene>
<name>A0AA42W023_9BURK</name>
<dbReference type="Proteomes" id="UP001161294">
    <property type="component" value="Unassembled WGS sequence"/>
</dbReference>
<evidence type="ECO:0000313" key="2">
    <source>
        <dbReference type="EMBL" id="MDH2004125.1"/>
    </source>
</evidence>
<dbReference type="EMBL" id="JAOCJW010000001">
    <property type="protein sequence ID" value="MDH2004125.1"/>
    <property type="molecule type" value="Genomic_DNA"/>
</dbReference>
<comment type="caution">
    <text evidence="2">The sequence shown here is derived from an EMBL/GenBank/DDBJ whole genome shotgun (WGS) entry which is preliminary data.</text>
</comment>